<keyword evidence="2" id="KW-0489">Methyltransferase</keyword>
<dbReference type="AlphaFoldDB" id="A0A4Q0A0F8"/>
<feature type="non-terminal residue" evidence="2">
    <location>
        <position position="1"/>
    </location>
</feature>
<evidence type="ECO:0000313" key="2">
    <source>
        <dbReference type="EMBL" id="RKP38911.1"/>
    </source>
</evidence>
<dbReference type="PANTHER" id="PTHR12150">
    <property type="entry name" value="CLASS IV SAM-BINDING METHYLTRANSFERASE-RELATED"/>
    <property type="match status" value="1"/>
</dbReference>
<proteinExistence type="inferred from homology"/>
<dbReference type="GO" id="GO:0032259">
    <property type="term" value="P:methylation"/>
    <property type="evidence" value="ECO:0007669"/>
    <property type="project" value="UniProtKB-KW"/>
</dbReference>
<sequence>GRQYTVSIALPGSIVDNAQSAELRTYLAGQIARAAAVFNVDEIVIYDDQCQRLFESANQQSDPHLFLSRVLQYLETPQYLRRALFPMHPDLRYARLLNPLDCPHHVRQDEPSPYREGVTLPQRNQVQSGGPVRGGSRTFVNCGLRRYVMINRSIQPNVRVTVKMDDFEHLETKNPSGTVVSPRMPREKDGIYWGYQIRLANSISQVFSECPYPGGYDLKIGTSERGDSIDETTDKMPAYRHLLVVFGGVIGIEPAVDADQSIRYPGEDSSKLFDLWLNTCPNQGSRTIRTEVSSTTPPYLDY</sequence>
<reference evidence="3" key="1">
    <citation type="journal article" date="2018" name="Nat. Microbiol.">
        <title>Leveraging single-cell genomics to expand the fungal tree of life.</title>
        <authorList>
            <person name="Ahrendt S.R."/>
            <person name="Quandt C.A."/>
            <person name="Ciobanu D."/>
            <person name="Clum A."/>
            <person name="Salamov A."/>
            <person name="Andreopoulos B."/>
            <person name="Cheng J.F."/>
            <person name="Woyke T."/>
            <person name="Pelin A."/>
            <person name="Henrissat B."/>
            <person name="Reynolds N.K."/>
            <person name="Benny G.L."/>
            <person name="Smith M.E."/>
            <person name="James T.Y."/>
            <person name="Grigoriev I.V."/>
        </authorList>
    </citation>
    <scope>NUCLEOTIDE SEQUENCE [LARGE SCALE GENOMIC DNA]</scope>
    <source>
        <strain evidence="3">RSA 468</strain>
    </source>
</reference>
<dbReference type="InterPro" id="IPR012340">
    <property type="entry name" value="NA-bd_OB-fold"/>
</dbReference>
<gene>
    <name evidence="2" type="ORF">BJ085DRAFT_19746</name>
</gene>
<dbReference type="CDD" id="cd18086">
    <property type="entry name" value="HsC9orf114-like"/>
    <property type="match status" value="1"/>
</dbReference>
<evidence type="ECO:0000313" key="3">
    <source>
        <dbReference type="Proteomes" id="UP000268162"/>
    </source>
</evidence>
<organism evidence="2 3">
    <name type="scientific">Dimargaris cristalligena</name>
    <dbReference type="NCBI Taxonomy" id="215637"/>
    <lineage>
        <taxon>Eukaryota</taxon>
        <taxon>Fungi</taxon>
        <taxon>Fungi incertae sedis</taxon>
        <taxon>Zoopagomycota</taxon>
        <taxon>Kickxellomycotina</taxon>
        <taxon>Dimargaritomycetes</taxon>
        <taxon>Dimargaritales</taxon>
        <taxon>Dimargaritaceae</taxon>
        <taxon>Dimargaris</taxon>
    </lineage>
</organism>
<dbReference type="Proteomes" id="UP000268162">
    <property type="component" value="Unassembled WGS sequence"/>
</dbReference>
<evidence type="ECO:0000256" key="1">
    <source>
        <dbReference type="ARBA" id="ARBA00009841"/>
    </source>
</evidence>
<dbReference type="InterPro" id="IPR029028">
    <property type="entry name" value="Alpha/beta_knot_MTases"/>
</dbReference>
<dbReference type="PANTHER" id="PTHR12150:SF13">
    <property type="entry name" value="METHYLTRANSFERASE C9ORF114-RELATED"/>
    <property type="match status" value="1"/>
</dbReference>
<dbReference type="GO" id="GO:0008168">
    <property type="term" value="F:methyltransferase activity"/>
    <property type="evidence" value="ECO:0007669"/>
    <property type="project" value="UniProtKB-KW"/>
</dbReference>
<dbReference type="InterPro" id="IPR003750">
    <property type="entry name" value="Put_MeTrfase-C9orf114-like"/>
</dbReference>
<name>A0A4Q0A0F8_9FUNG</name>
<dbReference type="EMBL" id="ML002317">
    <property type="protein sequence ID" value="RKP38911.1"/>
    <property type="molecule type" value="Genomic_DNA"/>
</dbReference>
<comment type="similarity">
    <text evidence="1">Belongs to the class IV-like SAM-binding methyltransferase superfamily.</text>
</comment>
<dbReference type="Gene3D" id="3.40.1280.10">
    <property type="match status" value="1"/>
</dbReference>
<accession>A0A4Q0A0F8</accession>
<dbReference type="SUPFAM" id="SSF75217">
    <property type="entry name" value="alpha/beta knot"/>
    <property type="match status" value="1"/>
</dbReference>
<dbReference type="SUPFAM" id="SSF50249">
    <property type="entry name" value="Nucleic acid-binding proteins"/>
    <property type="match status" value="1"/>
</dbReference>
<dbReference type="InterPro" id="IPR029026">
    <property type="entry name" value="tRNA_m1G_MTases_N"/>
</dbReference>
<dbReference type="Pfam" id="PF02598">
    <property type="entry name" value="Methyltrn_RNA_3"/>
    <property type="match status" value="1"/>
</dbReference>
<keyword evidence="3" id="KW-1185">Reference proteome</keyword>
<dbReference type="STRING" id="215637.A0A4Q0A0F8"/>
<keyword evidence="2" id="KW-0808">Transferase</keyword>
<dbReference type="Gene3D" id="2.40.50.140">
    <property type="entry name" value="Nucleic acid-binding proteins"/>
    <property type="match status" value="1"/>
</dbReference>
<protein>
    <submittedName>
        <fullName evidence="2">Putative RNA methyltransferase</fullName>
    </submittedName>
</protein>